<organism evidence="2 3">
    <name type="scientific">Spodoptera frugiperda</name>
    <name type="common">Fall armyworm</name>
    <dbReference type="NCBI Taxonomy" id="7108"/>
    <lineage>
        <taxon>Eukaryota</taxon>
        <taxon>Metazoa</taxon>
        <taxon>Ecdysozoa</taxon>
        <taxon>Arthropoda</taxon>
        <taxon>Hexapoda</taxon>
        <taxon>Insecta</taxon>
        <taxon>Pterygota</taxon>
        <taxon>Neoptera</taxon>
        <taxon>Endopterygota</taxon>
        <taxon>Lepidoptera</taxon>
        <taxon>Glossata</taxon>
        <taxon>Ditrysia</taxon>
        <taxon>Noctuoidea</taxon>
        <taxon>Noctuidae</taxon>
        <taxon>Amphipyrinae</taxon>
        <taxon>Spodoptera</taxon>
    </lineage>
</organism>
<keyword evidence="1" id="KW-0732">Signal</keyword>
<protein>
    <submittedName>
        <fullName evidence="3">Uncharacterized protein LOC118279667</fullName>
    </submittedName>
</protein>
<accession>A0A9R0ES28</accession>
<reference evidence="3" key="1">
    <citation type="submission" date="2025-08" db="UniProtKB">
        <authorList>
            <consortium name="RefSeq"/>
        </authorList>
    </citation>
    <scope>IDENTIFICATION</scope>
    <source>
        <tissue evidence="3">Whole larval tissue</tissue>
    </source>
</reference>
<name>A0A9R0ES28_SPOFR</name>
<dbReference type="AlphaFoldDB" id="A0A9R0ES28"/>
<evidence type="ECO:0000313" key="2">
    <source>
        <dbReference type="Proteomes" id="UP000829999"/>
    </source>
</evidence>
<feature type="chain" id="PRO_5040218578" evidence="1">
    <location>
        <begin position="17"/>
        <end position="107"/>
    </location>
</feature>
<evidence type="ECO:0000256" key="1">
    <source>
        <dbReference type="SAM" id="SignalP"/>
    </source>
</evidence>
<sequence>MKILCVCVFVFAMGEALPPPIVLTNDGLSKVVVTIEVKPEQSPIPSPKVRNGTAEEIPFVSYLPASTIEHLYNKLQLLKPSTDEEIPFVSFLPASTIENLYNKLQLL</sequence>
<dbReference type="GeneID" id="118279667"/>
<gene>
    <name evidence="3" type="primary">LOC118279667</name>
</gene>
<evidence type="ECO:0000313" key="3">
    <source>
        <dbReference type="RefSeq" id="XP_035455255.1"/>
    </source>
</evidence>
<feature type="signal peptide" evidence="1">
    <location>
        <begin position="1"/>
        <end position="16"/>
    </location>
</feature>
<dbReference type="OrthoDB" id="10588681at2759"/>
<proteinExistence type="predicted"/>
<dbReference type="Proteomes" id="UP000829999">
    <property type="component" value="Chromosome 22"/>
</dbReference>
<dbReference type="RefSeq" id="XP_035455255.1">
    <property type="nucleotide sequence ID" value="XM_035599362.2"/>
</dbReference>
<keyword evidence="2" id="KW-1185">Reference proteome</keyword>